<dbReference type="AlphaFoldDB" id="A0A401NUF7"/>
<reference evidence="2 3" key="1">
    <citation type="journal article" date="2018" name="Nat. Ecol. Evol.">
        <title>Shark genomes provide insights into elasmobranch evolution and the origin of vertebrates.</title>
        <authorList>
            <person name="Hara Y"/>
            <person name="Yamaguchi K"/>
            <person name="Onimaru K"/>
            <person name="Kadota M"/>
            <person name="Koyanagi M"/>
            <person name="Keeley SD"/>
            <person name="Tatsumi K"/>
            <person name="Tanaka K"/>
            <person name="Motone F"/>
            <person name="Kageyama Y"/>
            <person name="Nozu R"/>
            <person name="Adachi N"/>
            <person name="Nishimura O"/>
            <person name="Nakagawa R"/>
            <person name="Tanegashima C"/>
            <person name="Kiyatake I"/>
            <person name="Matsumoto R"/>
            <person name="Murakumo K"/>
            <person name="Nishida K"/>
            <person name="Terakita A"/>
            <person name="Kuratani S"/>
            <person name="Sato K"/>
            <person name="Hyodo S Kuraku.S."/>
        </authorList>
    </citation>
    <scope>NUCLEOTIDE SEQUENCE [LARGE SCALE GENOMIC DNA]</scope>
</reference>
<keyword evidence="3" id="KW-1185">Reference proteome</keyword>
<protein>
    <submittedName>
        <fullName evidence="2">Uncharacterized protein</fullName>
    </submittedName>
</protein>
<evidence type="ECO:0000256" key="1">
    <source>
        <dbReference type="SAM" id="MobiDB-lite"/>
    </source>
</evidence>
<gene>
    <name evidence="2" type="ORF">scyTo_0000286</name>
</gene>
<proteinExistence type="predicted"/>
<dbReference type="EMBL" id="BFAA01000054">
    <property type="protein sequence ID" value="GCB64526.1"/>
    <property type="molecule type" value="Genomic_DNA"/>
</dbReference>
<feature type="compositionally biased region" description="Basic and acidic residues" evidence="1">
    <location>
        <begin position="9"/>
        <end position="36"/>
    </location>
</feature>
<organism evidence="2 3">
    <name type="scientific">Scyliorhinus torazame</name>
    <name type="common">Cloudy catshark</name>
    <name type="synonym">Catulus torazame</name>
    <dbReference type="NCBI Taxonomy" id="75743"/>
    <lineage>
        <taxon>Eukaryota</taxon>
        <taxon>Metazoa</taxon>
        <taxon>Chordata</taxon>
        <taxon>Craniata</taxon>
        <taxon>Vertebrata</taxon>
        <taxon>Chondrichthyes</taxon>
        <taxon>Elasmobranchii</taxon>
        <taxon>Galeomorphii</taxon>
        <taxon>Galeoidea</taxon>
        <taxon>Carcharhiniformes</taxon>
        <taxon>Scyliorhinidae</taxon>
        <taxon>Scyliorhinus</taxon>
    </lineage>
</organism>
<dbReference type="Proteomes" id="UP000288216">
    <property type="component" value="Unassembled WGS sequence"/>
</dbReference>
<sequence length="92" mass="10104">MRTWGVVDGVKEREGRPGGEGRHEGEGEERRDHNTSEEVVSQFDIGASGVELVPRESFGSLACGNYMTRVDRISAASSDCEFKFRSHSVASQ</sequence>
<name>A0A401NUF7_SCYTO</name>
<evidence type="ECO:0000313" key="2">
    <source>
        <dbReference type="EMBL" id="GCB64526.1"/>
    </source>
</evidence>
<feature type="region of interest" description="Disordered" evidence="1">
    <location>
        <begin position="1"/>
        <end position="39"/>
    </location>
</feature>
<evidence type="ECO:0000313" key="3">
    <source>
        <dbReference type="Proteomes" id="UP000288216"/>
    </source>
</evidence>
<accession>A0A401NUF7</accession>
<comment type="caution">
    <text evidence="2">The sequence shown here is derived from an EMBL/GenBank/DDBJ whole genome shotgun (WGS) entry which is preliminary data.</text>
</comment>